<accession>A0ABW0LEV4</accession>
<dbReference type="Pfam" id="PF03845">
    <property type="entry name" value="Spore_permease"/>
    <property type="match status" value="1"/>
</dbReference>
<feature type="transmembrane region" description="Helical" evidence="8">
    <location>
        <begin position="122"/>
        <end position="139"/>
    </location>
</feature>
<organism evidence="9 10">
    <name type="scientific">Lederbergia graminis</name>
    <dbReference type="NCBI Taxonomy" id="735518"/>
    <lineage>
        <taxon>Bacteria</taxon>
        <taxon>Bacillati</taxon>
        <taxon>Bacillota</taxon>
        <taxon>Bacilli</taxon>
        <taxon>Bacillales</taxon>
        <taxon>Bacillaceae</taxon>
        <taxon>Lederbergia</taxon>
    </lineage>
</organism>
<feature type="transmembrane region" description="Helical" evidence="8">
    <location>
        <begin position="223"/>
        <end position="244"/>
    </location>
</feature>
<dbReference type="NCBIfam" id="TIGR00912">
    <property type="entry name" value="2A0309"/>
    <property type="match status" value="1"/>
</dbReference>
<feature type="transmembrane region" description="Helical" evidence="8">
    <location>
        <begin position="16"/>
        <end position="33"/>
    </location>
</feature>
<evidence type="ECO:0000256" key="7">
    <source>
        <dbReference type="ARBA" id="ARBA00023136"/>
    </source>
</evidence>
<protein>
    <submittedName>
        <fullName evidence="9">Endospore germination permease</fullName>
    </submittedName>
</protein>
<feature type="transmembrane region" description="Helical" evidence="8">
    <location>
        <begin position="76"/>
        <end position="102"/>
    </location>
</feature>
<keyword evidence="6 8" id="KW-1133">Transmembrane helix</keyword>
<keyword evidence="7 8" id="KW-0472">Membrane</keyword>
<evidence type="ECO:0000256" key="1">
    <source>
        <dbReference type="ARBA" id="ARBA00004141"/>
    </source>
</evidence>
<name>A0ABW0LEV4_9BACI</name>
<evidence type="ECO:0000256" key="5">
    <source>
        <dbReference type="ARBA" id="ARBA00022692"/>
    </source>
</evidence>
<dbReference type="PANTHER" id="PTHR34975:SF2">
    <property type="entry name" value="SPORE GERMINATION PROTEIN A2"/>
    <property type="match status" value="1"/>
</dbReference>
<comment type="similarity">
    <text evidence="2">Belongs to the amino acid-polyamine-organocation (APC) superfamily. Spore germination protein (SGP) (TC 2.A.3.9) family.</text>
</comment>
<feature type="transmembrane region" description="Helical" evidence="8">
    <location>
        <begin position="275"/>
        <end position="300"/>
    </location>
</feature>
<dbReference type="EMBL" id="JBHSMC010000004">
    <property type="protein sequence ID" value="MFC5464289.1"/>
    <property type="molecule type" value="Genomic_DNA"/>
</dbReference>
<gene>
    <name evidence="9" type="ORF">ACFPM4_05895</name>
</gene>
<comment type="subcellular location">
    <subcellularLocation>
        <location evidence="1">Membrane</location>
        <topology evidence="1">Multi-pass membrane protein</topology>
    </subcellularLocation>
</comment>
<keyword evidence="4" id="KW-0309">Germination</keyword>
<reference evidence="10" key="1">
    <citation type="journal article" date="2019" name="Int. J. Syst. Evol. Microbiol.">
        <title>The Global Catalogue of Microorganisms (GCM) 10K type strain sequencing project: providing services to taxonomists for standard genome sequencing and annotation.</title>
        <authorList>
            <consortium name="The Broad Institute Genomics Platform"/>
            <consortium name="The Broad Institute Genome Sequencing Center for Infectious Disease"/>
            <person name="Wu L."/>
            <person name="Ma J."/>
        </authorList>
    </citation>
    <scope>NUCLEOTIDE SEQUENCE [LARGE SCALE GENOMIC DNA]</scope>
    <source>
        <strain evidence="10">CGMCC 1.12237</strain>
    </source>
</reference>
<evidence type="ECO:0000256" key="2">
    <source>
        <dbReference type="ARBA" id="ARBA00007998"/>
    </source>
</evidence>
<keyword evidence="3" id="KW-0813">Transport</keyword>
<comment type="caution">
    <text evidence="9">The sequence shown here is derived from an EMBL/GenBank/DDBJ whole genome shotgun (WGS) entry which is preliminary data.</text>
</comment>
<feature type="transmembrane region" description="Helical" evidence="8">
    <location>
        <begin position="191"/>
        <end position="211"/>
    </location>
</feature>
<proteinExistence type="inferred from homology"/>
<feature type="transmembrane region" description="Helical" evidence="8">
    <location>
        <begin position="335"/>
        <end position="359"/>
    </location>
</feature>
<evidence type="ECO:0000313" key="10">
    <source>
        <dbReference type="Proteomes" id="UP001596147"/>
    </source>
</evidence>
<evidence type="ECO:0000256" key="8">
    <source>
        <dbReference type="SAM" id="Phobius"/>
    </source>
</evidence>
<keyword evidence="5 8" id="KW-0812">Transmembrane</keyword>
<dbReference type="Proteomes" id="UP001596147">
    <property type="component" value="Unassembled WGS sequence"/>
</dbReference>
<sequence>MKSFEYGDEIISSKEFMIALPSMVIGVGVLSLPRDIASNTIGSDGWVALIVSGGISLVMIWLMAKLAAKFPRQSFFSYASIIVSKPIAMFISFLFGISYLFVLAYDIRVLGHTSQQYLFDETPVEIITLIFLFVVVYAVSGSRAAIFRLNVLFLPIILFIALFVLTANFKWLDFSNLMPAFNTDLKGHLKAIHASSLSYIGMSIVFFYIAFVDKPKKAPKLAMIGMVIPVGLYILVYSICLLVFGHTATSHLLYPTLDLAKRIELPGGILERVEAVFFVIWTMSVFTTAVMSFDIAILALNSIFKRIKKMQLIFILSPLCYYIGLIPKNTIQLNVFGNILGTYMISFVFIITISLSIIAKIRRVKSNG</sequence>
<evidence type="ECO:0000256" key="3">
    <source>
        <dbReference type="ARBA" id="ARBA00022448"/>
    </source>
</evidence>
<feature type="transmembrane region" description="Helical" evidence="8">
    <location>
        <begin position="45"/>
        <end position="64"/>
    </location>
</feature>
<feature type="transmembrane region" description="Helical" evidence="8">
    <location>
        <begin position="312"/>
        <end position="329"/>
    </location>
</feature>
<dbReference type="PANTHER" id="PTHR34975">
    <property type="entry name" value="SPORE GERMINATION PROTEIN A2"/>
    <property type="match status" value="1"/>
</dbReference>
<dbReference type="InterPro" id="IPR004761">
    <property type="entry name" value="Spore_GerAB"/>
</dbReference>
<evidence type="ECO:0000256" key="6">
    <source>
        <dbReference type="ARBA" id="ARBA00022989"/>
    </source>
</evidence>
<evidence type="ECO:0000256" key="4">
    <source>
        <dbReference type="ARBA" id="ARBA00022544"/>
    </source>
</evidence>
<dbReference type="Gene3D" id="1.20.1740.10">
    <property type="entry name" value="Amino acid/polyamine transporter I"/>
    <property type="match status" value="1"/>
</dbReference>
<dbReference type="RefSeq" id="WP_382348974.1">
    <property type="nucleotide sequence ID" value="NZ_JBHSMC010000004.1"/>
</dbReference>
<feature type="transmembrane region" description="Helical" evidence="8">
    <location>
        <begin position="151"/>
        <end position="171"/>
    </location>
</feature>
<keyword evidence="10" id="KW-1185">Reference proteome</keyword>
<evidence type="ECO:0000313" key="9">
    <source>
        <dbReference type="EMBL" id="MFC5464289.1"/>
    </source>
</evidence>